<dbReference type="Proteomes" id="UP001066276">
    <property type="component" value="Chromosome 9"/>
</dbReference>
<reference evidence="2" key="1">
    <citation type="journal article" date="2022" name="bioRxiv">
        <title>Sequencing and chromosome-scale assembly of the giantPleurodeles waltlgenome.</title>
        <authorList>
            <person name="Brown T."/>
            <person name="Elewa A."/>
            <person name="Iarovenko S."/>
            <person name="Subramanian E."/>
            <person name="Araus A.J."/>
            <person name="Petzold A."/>
            <person name="Susuki M."/>
            <person name="Suzuki K.-i.T."/>
            <person name="Hayashi T."/>
            <person name="Toyoda A."/>
            <person name="Oliveira C."/>
            <person name="Osipova E."/>
            <person name="Leigh N.D."/>
            <person name="Simon A."/>
            <person name="Yun M.H."/>
        </authorList>
    </citation>
    <scope>NUCLEOTIDE SEQUENCE</scope>
    <source>
        <strain evidence="2">20211129_DDA</strain>
        <tissue evidence="2">Liver</tissue>
    </source>
</reference>
<accession>A0AAV7N1S3</accession>
<comment type="caution">
    <text evidence="2">The sequence shown here is derived from an EMBL/GenBank/DDBJ whole genome shotgun (WGS) entry which is preliminary data.</text>
</comment>
<evidence type="ECO:0000313" key="3">
    <source>
        <dbReference type="Proteomes" id="UP001066276"/>
    </source>
</evidence>
<proteinExistence type="predicted"/>
<keyword evidence="3" id="KW-1185">Reference proteome</keyword>
<sequence length="83" mass="8822">MRGAPRIGTSESMDETMRESGGQWKRAALECSMTAGGMDPSLPFLGGSVQSSDLLVKEPRDPLEGYSGIGLENRISVEFAGSQ</sequence>
<name>A0AAV7N1S3_PLEWA</name>
<dbReference type="AlphaFoldDB" id="A0AAV7N1S3"/>
<feature type="region of interest" description="Disordered" evidence="1">
    <location>
        <begin position="1"/>
        <end position="22"/>
    </location>
</feature>
<evidence type="ECO:0000256" key="1">
    <source>
        <dbReference type="SAM" id="MobiDB-lite"/>
    </source>
</evidence>
<dbReference type="EMBL" id="JANPWB010000013">
    <property type="protein sequence ID" value="KAJ1109965.1"/>
    <property type="molecule type" value="Genomic_DNA"/>
</dbReference>
<organism evidence="2 3">
    <name type="scientific">Pleurodeles waltl</name>
    <name type="common">Iberian ribbed newt</name>
    <dbReference type="NCBI Taxonomy" id="8319"/>
    <lineage>
        <taxon>Eukaryota</taxon>
        <taxon>Metazoa</taxon>
        <taxon>Chordata</taxon>
        <taxon>Craniata</taxon>
        <taxon>Vertebrata</taxon>
        <taxon>Euteleostomi</taxon>
        <taxon>Amphibia</taxon>
        <taxon>Batrachia</taxon>
        <taxon>Caudata</taxon>
        <taxon>Salamandroidea</taxon>
        <taxon>Salamandridae</taxon>
        <taxon>Pleurodelinae</taxon>
        <taxon>Pleurodeles</taxon>
    </lineage>
</organism>
<gene>
    <name evidence="2" type="ORF">NDU88_007322</name>
</gene>
<protein>
    <submittedName>
        <fullName evidence="2">Uncharacterized protein</fullName>
    </submittedName>
</protein>
<evidence type="ECO:0000313" key="2">
    <source>
        <dbReference type="EMBL" id="KAJ1109965.1"/>
    </source>
</evidence>